<dbReference type="EMBL" id="BARS01033188">
    <property type="protein sequence ID" value="GAG23104.1"/>
    <property type="molecule type" value="Genomic_DNA"/>
</dbReference>
<organism evidence="1">
    <name type="scientific">marine sediment metagenome</name>
    <dbReference type="NCBI Taxonomy" id="412755"/>
    <lineage>
        <taxon>unclassified sequences</taxon>
        <taxon>metagenomes</taxon>
        <taxon>ecological metagenomes</taxon>
    </lineage>
</organism>
<name>X0VXD5_9ZZZZ</name>
<protein>
    <submittedName>
        <fullName evidence="1">Uncharacterized protein</fullName>
    </submittedName>
</protein>
<accession>X0VXD5</accession>
<sequence length="50" mass="5252">MCTFTTGYAPNTAASAQWLCFVVTLCGSFGEELFSYLNGIAAQLGVGINL</sequence>
<reference evidence="1" key="1">
    <citation type="journal article" date="2014" name="Front. Microbiol.">
        <title>High frequency of phylogenetically diverse reductive dehalogenase-homologous genes in deep subseafloor sedimentary metagenomes.</title>
        <authorList>
            <person name="Kawai M."/>
            <person name="Futagami T."/>
            <person name="Toyoda A."/>
            <person name="Takaki Y."/>
            <person name="Nishi S."/>
            <person name="Hori S."/>
            <person name="Arai W."/>
            <person name="Tsubouchi T."/>
            <person name="Morono Y."/>
            <person name="Uchiyama I."/>
            <person name="Ito T."/>
            <person name="Fujiyama A."/>
            <person name="Inagaki F."/>
            <person name="Takami H."/>
        </authorList>
    </citation>
    <scope>NUCLEOTIDE SEQUENCE</scope>
    <source>
        <strain evidence="1">Expedition CK06-06</strain>
    </source>
</reference>
<evidence type="ECO:0000313" key="1">
    <source>
        <dbReference type="EMBL" id="GAG23104.1"/>
    </source>
</evidence>
<comment type="caution">
    <text evidence="1">The sequence shown here is derived from an EMBL/GenBank/DDBJ whole genome shotgun (WGS) entry which is preliminary data.</text>
</comment>
<proteinExistence type="predicted"/>
<gene>
    <name evidence="1" type="ORF">S01H1_51436</name>
</gene>
<dbReference type="AlphaFoldDB" id="X0VXD5"/>